<keyword evidence="3" id="KW-1185">Reference proteome</keyword>
<comment type="caution">
    <text evidence="2">The sequence shown here is derived from an EMBL/GenBank/DDBJ whole genome shotgun (WGS) entry which is preliminary data.</text>
</comment>
<organism evidence="2 3">
    <name type="scientific">Phytophthora megakarya</name>
    <dbReference type="NCBI Taxonomy" id="4795"/>
    <lineage>
        <taxon>Eukaryota</taxon>
        <taxon>Sar</taxon>
        <taxon>Stramenopiles</taxon>
        <taxon>Oomycota</taxon>
        <taxon>Peronosporomycetes</taxon>
        <taxon>Peronosporales</taxon>
        <taxon>Peronosporaceae</taxon>
        <taxon>Phytophthora</taxon>
    </lineage>
</organism>
<reference evidence="3" key="1">
    <citation type="submission" date="2017-03" db="EMBL/GenBank/DDBJ databases">
        <title>Phytopthora megakarya and P. palmivora, two closely related causual agents of cacao black pod achieved similar genome size and gene model numbers by different mechanisms.</title>
        <authorList>
            <person name="Ali S."/>
            <person name="Shao J."/>
            <person name="Larry D.J."/>
            <person name="Kronmiller B."/>
            <person name="Shen D."/>
            <person name="Strem M.D."/>
            <person name="Melnick R.L."/>
            <person name="Guiltinan M.J."/>
            <person name="Tyler B.M."/>
            <person name="Meinhardt L.W."/>
            <person name="Bailey B.A."/>
        </authorList>
    </citation>
    <scope>NUCLEOTIDE SEQUENCE [LARGE SCALE GENOMIC DNA]</scope>
    <source>
        <strain evidence="3">zdho120</strain>
    </source>
</reference>
<evidence type="ECO:0000313" key="2">
    <source>
        <dbReference type="EMBL" id="OWY96222.1"/>
    </source>
</evidence>
<evidence type="ECO:0000313" key="3">
    <source>
        <dbReference type="Proteomes" id="UP000198211"/>
    </source>
</evidence>
<feature type="compositionally biased region" description="Polar residues" evidence="1">
    <location>
        <begin position="616"/>
        <end position="627"/>
    </location>
</feature>
<dbReference type="Proteomes" id="UP000198211">
    <property type="component" value="Unassembled WGS sequence"/>
</dbReference>
<evidence type="ECO:0000256" key="1">
    <source>
        <dbReference type="SAM" id="MobiDB-lite"/>
    </source>
</evidence>
<dbReference type="AlphaFoldDB" id="A0A225UT36"/>
<name>A0A225UT36_9STRA</name>
<sequence>ELDPDDFLPNGCALCATGFETPSIPPSSAVNIPAVGDPVPSIDALVMDASVLEHEAQVLRSRLELSNALNAGLATHASVLHDQLIALRERAREGYDLGLQAVDRLSSEVEKRDHIIRELRDDNQGLRDQAFQANTWRTQYNNLCRTTADEATSYQNALARANVRISSLNSQLAAASVSALPLASAPVSTAASQTRVTGDELLRLQADLSSVRASIQSERDRVRSVTSERDSARAESESRRVLCDITAAELDDARGSLDRGRRELDVTRAANQPLQDDLRRVNALLVAHAEEHQRDVARTRDLETSSSAAEAARVSAQSDRDSAQAGVLPLASRAAIFRSALVDARCSATHRRKQTQERVRRPIACAGGLENALALSQQASQAEIARLEGLIDQSDLAYTERTMTWRQVLREARAGRQSARLVRDALVTRLSDMVTAVGGSLDVTPLVRSLERRVEASTYVATPLPPDLDLDIGWAATTLSGLPASTASRSATASTAVPSSSAASTVDASTSTAVPASPSAKGNPAASTASTSASTAPASPAVPVSTSAQSDPAASTTGASCTAPTSPAVPTTSLPTTASPASSSALSRAPGPGGPTLSSRGGRGVQRLRRSRRSSTIADTTVSCRTR</sequence>
<gene>
    <name evidence="2" type="ORF">PHMEG_00033564</name>
</gene>
<dbReference type="OrthoDB" id="123373at2759"/>
<feature type="compositionally biased region" description="Polar residues" evidence="1">
    <location>
        <begin position="549"/>
        <end position="558"/>
    </location>
</feature>
<dbReference type="STRING" id="4795.A0A225UT36"/>
<feature type="compositionally biased region" description="Low complexity" evidence="1">
    <location>
        <begin position="495"/>
        <end position="548"/>
    </location>
</feature>
<feature type="compositionally biased region" description="Low complexity" evidence="1">
    <location>
        <begin position="559"/>
        <end position="590"/>
    </location>
</feature>
<protein>
    <submittedName>
        <fullName evidence="2">Uncharacterized protein</fullName>
    </submittedName>
</protein>
<feature type="region of interest" description="Disordered" evidence="1">
    <location>
        <begin position="495"/>
        <end position="627"/>
    </location>
</feature>
<proteinExistence type="predicted"/>
<feature type="non-terminal residue" evidence="2">
    <location>
        <position position="1"/>
    </location>
</feature>
<dbReference type="EMBL" id="NBNE01011934">
    <property type="protein sequence ID" value="OWY96222.1"/>
    <property type="molecule type" value="Genomic_DNA"/>
</dbReference>
<accession>A0A225UT36</accession>